<keyword evidence="5" id="KW-0566">Pantothenate biosynthesis</keyword>
<comment type="pathway">
    <text evidence="1">Cofactor biosynthesis; (R)-pantothenate biosynthesis; (R)-pantothenate from (R)-pantoate and beta-alanine: step 1/1.</text>
</comment>
<evidence type="ECO:0000256" key="3">
    <source>
        <dbReference type="ARBA" id="ARBA00012219"/>
    </source>
</evidence>
<evidence type="ECO:0000256" key="2">
    <source>
        <dbReference type="ARBA" id="ARBA00009256"/>
    </source>
</evidence>
<evidence type="ECO:0000256" key="5">
    <source>
        <dbReference type="ARBA" id="ARBA00022655"/>
    </source>
</evidence>
<dbReference type="AlphaFoldDB" id="A0A6J7SDJ3"/>
<dbReference type="GO" id="GO:0005524">
    <property type="term" value="F:ATP binding"/>
    <property type="evidence" value="ECO:0007669"/>
    <property type="project" value="UniProtKB-KW"/>
</dbReference>
<dbReference type="PANTHER" id="PTHR21299">
    <property type="entry name" value="CYTIDYLATE KINASE/PANTOATE-BETA-ALANINE LIGASE"/>
    <property type="match status" value="1"/>
</dbReference>
<sequence length="289" mass="30497">MSAITRVVSSRSGLRAAYAELPTGTVRAVVPTMGALHSGHAQLIRAARALVGQAGHVTVTVFVNPTQFAAGEDLDRYPRSFDSDVEVCAAEGADLVFAPSVETVYLDPEPMVTIDPGPLGTLLEGAVRPGHFRGVLTVVAKLVSMTGASLLLLGEKDFQQLVLVRRMVRDLDLPVEVVGVPTVRADDGLALSSRNVYLSDAERLAAITVPRALEIGVETARAGGSARDVLSAAQSHLQGRDEFEIDYMVVTDPDLGPAPESGEGRLLMAARIGKVRLLDNVRIDLGVGG</sequence>
<name>A0A6J7SDJ3_9ZZZZ</name>
<dbReference type="InterPro" id="IPR003721">
    <property type="entry name" value="Pantoate_ligase"/>
</dbReference>
<organism evidence="9">
    <name type="scientific">freshwater metagenome</name>
    <dbReference type="NCBI Taxonomy" id="449393"/>
    <lineage>
        <taxon>unclassified sequences</taxon>
        <taxon>metagenomes</taxon>
        <taxon>ecological metagenomes</taxon>
    </lineage>
</organism>
<evidence type="ECO:0000313" key="9">
    <source>
        <dbReference type="EMBL" id="CAB5038882.1"/>
    </source>
</evidence>
<dbReference type="EMBL" id="CAFBPU010000058">
    <property type="protein sequence ID" value="CAB5038882.1"/>
    <property type="molecule type" value="Genomic_DNA"/>
</dbReference>
<evidence type="ECO:0000256" key="1">
    <source>
        <dbReference type="ARBA" id="ARBA00004990"/>
    </source>
</evidence>
<keyword evidence="4" id="KW-0436">Ligase</keyword>
<gene>
    <name evidence="9" type="ORF">UFOPK4150_02087</name>
</gene>
<dbReference type="HAMAP" id="MF_00158">
    <property type="entry name" value="PanC"/>
    <property type="match status" value="1"/>
</dbReference>
<dbReference type="GO" id="GO:0015940">
    <property type="term" value="P:pantothenate biosynthetic process"/>
    <property type="evidence" value="ECO:0007669"/>
    <property type="project" value="UniProtKB-UniPathway"/>
</dbReference>
<dbReference type="PANTHER" id="PTHR21299:SF1">
    <property type="entry name" value="PANTOATE--BETA-ALANINE LIGASE"/>
    <property type="match status" value="1"/>
</dbReference>
<evidence type="ECO:0000256" key="7">
    <source>
        <dbReference type="ARBA" id="ARBA00022840"/>
    </source>
</evidence>
<dbReference type="GO" id="GO:0004592">
    <property type="term" value="F:pantoate-beta-alanine ligase activity"/>
    <property type="evidence" value="ECO:0007669"/>
    <property type="project" value="UniProtKB-EC"/>
</dbReference>
<evidence type="ECO:0000256" key="8">
    <source>
        <dbReference type="ARBA" id="ARBA00048258"/>
    </source>
</evidence>
<dbReference type="Gene3D" id="3.30.1300.10">
    <property type="entry name" value="Pantoate-beta-alanine ligase, C-terminal domain"/>
    <property type="match status" value="1"/>
</dbReference>
<reference evidence="9" key="1">
    <citation type="submission" date="2020-05" db="EMBL/GenBank/DDBJ databases">
        <authorList>
            <person name="Chiriac C."/>
            <person name="Salcher M."/>
            <person name="Ghai R."/>
            <person name="Kavagutti S V."/>
        </authorList>
    </citation>
    <scope>NUCLEOTIDE SEQUENCE</scope>
</reference>
<accession>A0A6J7SDJ3</accession>
<evidence type="ECO:0000256" key="6">
    <source>
        <dbReference type="ARBA" id="ARBA00022741"/>
    </source>
</evidence>
<dbReference type="EC" id="6.3.2.1" evidence="3"/>
<keyword evidence="7" id="KW-0067">ATP-binding</keyword>
<dbReference type="InterPro" id="IPR042176">
    <property type="entry name" value="Pantoate_ligase_C"/>
</dbReference>
<comment type="catalytic activity">
    <reaction evidence="8">
        <text>(R)-pantoate + beta-alanine + ATP = (R)-pantothenate + AMP + diphosphate + H(+)</text>
        <dbReference type="Rhea" id="RHEA:10912"/>
        <dbReference type="ChEBI" id="CHEBI:15378"/>
        <dbReference type="ChEBI" id="CHEBI:15980"/>
        <dbReference type="ChEBI" id="CHEBI:29032"/>
        <dbReference type="ChEBI" id="CHEBI:30616"/>
        <dbReference type="ChEBI" id="CHEBI:33019"/>
        <dbReference type="ChEBI" id="CHEBI:57966"/>
        <dbReference type="ChEBI" id="CHEBI:456215"/>
        <dbReference type="EC" id="6.3.2.1"/>
    </reaction>
</comment>
<dbReference type="SUPFAM" id="SSF52374">
    <property type="entry name" value="Nucleotidylyl transferase"/>
    <property type="match status" value="1"/>
</dbReference>
<dbReference type="GO" id="GO:0005829">
    <property type="term" value="C:cytosol"/>
    <property type="evidence" value="ECO:0007669"/>
    <property type="project" value="TreeGrafter"/>
</dbReference>
<dbReference type="InterPro" id="IPR014729">
    <property type="entry name" value="Rossmann-like_a/b/a_fold"/>
</dbReference>
<protein>
    <recommendedName>
        <fullName evidence="3">pantoate--beta-alanine ligase (AMP-forming)</fullName>
        <ecNumber evidence="3">6.3.2.1</ecNumber>
    </recommendedName>
</protein>
<dbReference type="UniPathway" id="UPA00028">
    <property type="reaction ID" value="UER00005"/>
</dbReference>
<dbReference type="Pfam" id="PF02569">
    <property type="entry name" value="Pantoate_ligase"/>
    <property type="match status" value="1"/>
</dbReference>
<keyword evidence="6" id="KW-0547">Nucleotide-binding</keyword>
<dbReference type="Gene3D" id="3.40.50.620">
    <property type="entry name" value="HUPs"/>
    <property type="match status" value="1"/>
</dbReference>
<proteinExistence type="inferred from homology"/>
<comment type="similarity">
    <text evidence="2">Belongs to the pantothenate synthetase family.</text>
</comment>
<dbReference type="CDD" id="cd00560">
    <property type="entry name" value="PanC"/>
    <property type="match status" value="1"/>
</dbReference>
<dbReference type="NCBIfam" id="TIGR00018">
    <property type="entry name" value="panC"/>
    <property type="match status" value="1"/>
</dbReference>
<evidence type="ECO:0000256" key="4">
    <source>
        <dbReference type="ARBA" id="ARBA00022598"/>
    </source>
</evidence>